<feature type="domain" description="Protein FecR C-terminal" evidence="3">
    <location>
        <begin position="331"/>
        <end position="397"/>
    </location>
</feature>
<dbReference type="EMBL" id="VUOC01000001">
    <property type="protein sequence ID" value="KAA2244869.1"/>
    <property type="molecule type" value="Genomic_DNA"/>
</dbReference>
<evidence type="ECO:0000313" key="5">
    <source>
        <dbReference type="Proteomes" id="UP000324611"/>
    </source>
</evidence>
<dbReference type="GO" id="GO:0016989">
    <property type="term" value="F:sigma factor antagonist activity"/>
    <property type="evidence" value="ECO:0007669"/>
    <property type="project" value="TreeGrafter"/>
</dbReference>
<feature type="domain" description="FecR protein" evidence="2">
    <location>
        <begin position="193"/>
        <end position="288"/>
    </location>
</feature>
<gene>
    <name evidence="4" type="ORF">F0L74_02590</name>
</gene>
<dbReference type="InterPro" id="IPR032508">
    <property type="entry name" value="FecR_C"/>
</dbReference>
<dbReference type="AlphaFoldDB" id="A0A5B2W3L1"/>
<name>A0A5B2W3L1_9BACT</name>
<dbReference type="RefSeq" id="WP_149836265.1">
    <property type="nucleotide sequence ID" value="NZ_VUOC01000001.1"/>
</dbReference>
<sequence>MANTRLEYLFMRHYEKTATPQEKEELLSMIQDEAHAAELTRLVDEALRRREPAFELEDDKADAILSSILHTGSDIGEYNMINVAPPARRSKNWYYAAAAAILLLGIGGIYRWLQQPVRVTPQVITAPMAKKDVAPGTNKAILTLADGSTITLDDAHNGALAQQGNVQVIKQDSGQLAYRPINGNQNNSLQYNTIATPRGGQYQVVLPDGTKAWLNASSSLKYPTAFTGNQRIVVLTGEGYFEVARNEQQPFLVQVQGVNVEVLGTHFNIMAYPDESAVKTTLLEGAVKVTKGGASALLTPGQQASIGPEGARFITRTVDVEEDIAWKNGYIQFSDATLPAIMRQVSRWYDVEVSYANTIPQKEFAGKVPRTVPLSQLLNMLQYTGLQFKVEGNRITVIN</sequence>
<dbReference type="PANTHER" id="PTHR30273:SF2">
    <property type="entry name" value="PROTEIN FECR"/>
    <property type="match status" value="1"/>
</dbReference>
<evidence type="ECO:0000256" key="1">
    <source>
        <dbReference type="SAM" id="Phobius"/>
    </source>
</evidence>
<dbReference type="FunFam" id="2.60.120.1440:FF:000001">
    <property type="entry name" value="Putative anti-sigma factor"/>
    <property type="match status" value="1"/>
</dbReference>
<evidence type="ECO:0000259" key="3">
    <source>
        <dbReference type="Pfam" id="PF16344"/>
    </source>
</evidence>
<proteinExistence type="predicted"/>
<keyword evidence="1" id="KW-0472">Membrane</keyword>
<dbReference type="Pfam" id="PF04773">
    <property type="entry name" value="FecR"/>
    <property type="match status" value="1"/>
</dbReference>
<accession>A0A5B2W3L1</accession>
<keyword evidence="1" id="KW-0812">Transmembrane</keyword>
<keyword evidence="5" id="KW-1185">Reference proteome</keyword>
<dbReference type="Pfam" id="PF16344">
    <property type="entry name" value="FecR_C"/>
    <property type="match status" value="1"/>
</dbReference>
<dbReference type="PANTHER" id="PTHR30273">
    <property type="entry name" value="PERIPLASMIC SIGNAL SENSOR AND SIGMA FACTOR ACTIVATOR FECR-RELATED"/>
    <property type="match status" value="1"/>
</dbReference>
<dbReference type="Gene3D" id="2.60.120.1440">
    <property type="match status" value="1"/>
</dbReference>
<comment type="caution">
    <text evidence="4">The sequence shown here is derived from an EMBL/GenBank/DDBJ whole genome shotgun (WGS) entry which is preliminary data.</text>
</comment>
<dbReference type="Proteomes" id="UP000324611">
    <property type="component" value="Unassembled WGS sequence"/>
</dbReference>
<reference evidence="4 5" key="2">
    <citation type="submission" date="2019-09" db="EMBL/GenBank/DDBJ databases">
        <authorList>
            <person name="Jin C."/>
        </authorList>
    </citation>
    <scope>NUCLEOTIDE SEQUENCE [LARGE SCALE GENOMIC DNA]</scope>
    <source>
        <strain evidence="4 5">BN140078</strain>
    </source>
</reference>
<dbReference type="InterPro" id="IPR006860">
    <property type="entry name" value="FecR"/>
</dbReference>
<evidence type="ECO:0000313" key="4">
    <source>
        <dbReference type="EMBL" id="KAA2244869.1"/>
    </source>
</evidence>
<protein>
    <submittedName>
        <fullName evidence="4">DUF4974 domain-containing protein</fullName>
    </submittedName>
</protein>
<organism evidence="4 5">
    <name type="scientific">Chitinophaga agrisoli</name>
    <dbReference type="NCBI Taxonomy" id="2607653"/>
    <lineage>
        <taxon>Bacteria</taxon>
        <taxon>Pseudomonadati</taxon>
        <taxon>Bacteroidota</taxon>
        <taxon>Chitinophagia</taxon>
        <taxon>Chitinophagales</taxon>
        <taxon>Chitinophagaceae</taxon>
        <taxon>Chitinophaga</taxon>
    </lineage>
</organism>
<evidence type="ECO:0000259" key="2">
    <source>
        <dbReference type="Pfam" id="PF04773"/>
    </source>
</evidence>
<feature type="transmembrane region" description="Helical" evidence="1">
    <location>
        <begin position="93"/>
        <end position="113"/>
    </location>
</feature>
<keyword evidence="1" id="KW-1133">Transmembrane helix</keyword>
<dbReference type="Gene3D" id="3.55.50.30">
    <property type="match status" value="1"/>
</dbReference>
<reference evidence="4 5" key="1">
    <citation type="submission" date="2019-09" db="EMBL/GenBank/DDBJ databases">
        <title>Chitinophaga ginsengihumi sp. nov., isolated from soil of ginseng rhizosphere.</title>
        <authorList>
            <person name="Lee J."/>
        </authorList>
    </citation>
    <scope>NUCLEOTIDE SEQUENCE [LARGE SCALE GENOMIC DNA]</scope>
    <source>
        <strain evidence="4 5">BN140078</strain>
    </source>
</reference>
<dbReference type="InterPro" id="IPR012373">
    <property type="entry name" value="Ferrdict_sens_TM"/>
</dbReference>